<organism evidence="22 23">
    <name type="scientific">Dermatophagoides farinae</name>
    <name type="common">American house dust mite</name>
    <dbReference type="NCBI Taxonomy" id="6954"/>
    <lineage>
        <taxon>Eukaryota</taxon>
        <taxon>Metazoa</taxon>
        <taxon>Ecdysozoa</taxon>
        <taxon>Arthropoda</taxon>
        <taxon>Chelicerata</taxon>
        <taxon>Arachnida</taxon>
        <taxon>Acari</taxon>
        <taxon>Acariformes</taxon>
        <taxon>Sarcoptiformes</taxon>
        <taxon>Astigmata</taxon>
        <taxon>Psoroptidia</taxon>
        <taxon>Analgoidea</taxon>
        <taxon>Pyroglyphidae</taxon>
        <taxon>Dermatophagoidinae</taxon>
        <taxon>Dermatophagoides</taxon>
    </lineage>
</organism>
<keyword evidence="11" id="KW-0007">Acetylation</keyword>
<reference evidence="22" key="2">
    <citation type="journal article" date="2022" name="Res Sq">
        <title>Comparative Genomics Reveals Insights into the Divergent Evolution of Astigmatic Mites and Household Pest Adaptations.</title>
        <authorList>
            <person name="Xiong Q."/>
            <person name="Wan A.T.-Y."/>
            <person name="Liu X.-Y."/>
            <person name="Fung C.S.-H."/>
            <person name="Xiao X."/>
            <person name="Malainual N."/>
            <person name="Hou J."/>
            <person name="Wang L."/>
            <person name="Wang M."/>
            <person name="Yang K."/>
            <person name="Cui Y."/>
            <person name="Leung E."/>
            <person name="Nong W."/>
            <person name="Shin S.-K."/>
            <person name="Au S."/>
            <person name="Jeong K.Y."/>
            <person name="Chew F.T."/>
            <person name="Hui J."/>
            <person name="Leung T.F."/>
            <person name="Tungtrongchitr A."/>
            <person name="Zhong N."/>
            <person name="Liu Z."/>
            <person name="Tsui S."/>
        </authorList>
    </citation>
    <scope>NUCLEOTIDE SEQUENCE</scope>
    <source>
        <strain evidence="22">Derf</strain>
        <tissue evidence="22">Whole organism</tissue>
    </source>
</reference>
<evidence type="ECO:0000256" key="2">
    <source>
        <dbReference type="ARBA" id="ARBA00010382"/>
    </source>
</evidence>
<evidence type="ECO:0000256" key="9">
    <source>
        <dbReference type="ARBA" id="ARBA00022833"/>
    </source>
</evidence>
<keyword evidence="4" id="KW-0597">Phosphoprotein</keyword>
<feature type="compositionally biased region" description="Low complexity" evidence="20">
    <location>
        <begin position="458"/>
        <end position="479"/>
    </location>
</feature>
<dbReference type="PROSITE" id="PS50084">
    <property type="entry name" value="KH_TYPE_1"/>
    <property type="match status" value="1"/>
</dbReference>
<evidence type="ECO:0000259" key="21">
    <source>
        <dbReference type="PROSITE" id="PS50158"/>
    </source>
</evidence>
<evidence type="ECO:0000256" key="17">
    <source>
        <dbReference type="PROSITE-ProRule" id="PRU00047"/>
    </source>
</evidence>
<comment type="caution">
    <text evidence="22">The sequence shown here is derived from an EMBL/GenBank/DDBJ whole genome shotgun (WGS) entry which is preliminary data.</text>
</comment>
<dbReference type="InterPro" id="IPR032570">
    <property type="entry name" value="SF1-HH"/>
</dbReference>
<dbReference type="GO" id="GO:0005654">
    <property type="term" value="C:nucleoplasm"/>
    <property type="evidence" value="ECO:0007669"/>
    <property type="project" value="UniProtKB-ARBA"/>
</dbReference>
<feature type="compositionally biased region" description="Low complexity" evidence="20">
    <location>
        <begin position="356"/>
        <end position="369"/>
    </location>
</feature>
<evidence type="ECO:0000256" key="14">
    <source>
        <dbReference type="ARBA" id="ARBA00023187"/>
    </source>
</evidence>
<evidence type="ECO:0000256" key="3">
    <source>
        <dbReference type="ARBA" id="ARBA00022491"/>
    </source>
</evidence>
<keyword evidence="8 17" id="KW-0863">Zinc-finger</keyword>
<dbReference type="Pfam" id="PF00098">
    <property type="entry name" value="zf-CCHC"/>
    <property type="match status" value="1"/>
</dbReference>
<evidence type="ECO:0000256" key="18">
    <source>
        <dbReference type="PROSITE-ProRule" id="PRU00117"/>
    </source>
</evidence>
<sequence>MNSKRDYDSSYFDSNNSNSNDSFGQRKRKRKSRFSDEQDKVFIPGLPTIIPSTMSKQQEEIYILQLQIEALTRRLLTGDLGIPDNPDERFANIVNISHIFLQSPSPEPVYNTEGKRLNTREYRTRKKLEDERHSLVLKMLELNPTYKPPSDYKPPQTKINEKVLIPQEEYPDINFVGLIIGPRGNTLKGMERDTGAKIIIRGKGSVKEGKLARKDGQPLPGEDEPLHAFVTGPTQESVMKAVQKINEVIKKGIELPENMNELRRSQLRELALLNGTLRENDGPRCSNCGANNHRSWQCPDKPNVTNNVFCTNCNGVGHLAKDCKEKRVESNVNQAKIDEEYLSLMAELGEAPPVPTVTTTASSTPVPSSQRTATSILGGPSTSTTDINNWANGSGIPPPPPPPPLVTPTTVTTATTSANGASMWPNAAGYYGSYDPYNAATYGAHMWDPSAWGATAATTNNTSDGQSSTSTNSTAATTSGYGAYDQNQWSQYAHWYAASMGNTTTTATAASGLPPLPSIPAVGSIYPPPPPPPPPPHS</sequence>
<keyword evidence="7 19" id="KW-0747">Spliceosome</keyword>
<feature type="compositionally biased region" description="Low complexity" evidence="20">
    <location>
        <begin position="9"/>
        <end position="23"/>
    </location>
</feature>
<name>A0A922IDA2_DERFA</name>
<comment type="function">
    <text evidence="19">Necessary for the splicing of pre-mRNA. Has a role in the recognition of the branch site (5'-UACUAAC-3'), the pyrimidine tract and the 3'-splice site at the 3'-end of introns.</text>
</comment>
<dbReference type="PROSITE" id="PS50158">
    <property type="entry name" value="ZF_CCHC"/>
    <property type="match status" value="1"/>
</dbReference>
<dbReference type="FunFam" id="3.30.1370.10:FF:000016">
    <property type="entry name" value="Putative splicing factor 1"/>
    <property type="match status" value="1"/>
</dbReference>
<comment type="subcellular location">
    <subcellularLocation>
        <location evidence="1 19">Nucleus</location>
    </subcellularLocation>
</comment>
<dbReference type="SUPFAM" id="SSF57756">
    <property type="entry name" value="Retrovirus zinc finger-like domains"/>
    <property type="match status" value="1"/>
</dbReference>
<reference evidence="22" key="1">
    <citation type="submission" date="2013-05" db="EMBL/GenBank/DDBJ databases">
        <authorList>
            <person name="Yim A.K.Y."/>
            <person name="Chan T.F."/>
            <person name="Ji K.M."/>
            <person name="Liu X.Y."/>
            <person name="Zhou J.W."/>
            <person name="Li R.Q."/>
            <person name="Yang K.Y."/>
            <person name="Li J."/>
            <person name="Li M."/>
            <person name="Law P.T.W."/>
            <person name="Wu Y.L."/>
            <person name="Cai Z.L."/>
            <person name="Qin H."/>
            <person name="Bao Y."/>
            <person name="Leung R.K.K."/>
            <person name="Ng P.K.S."/>
            <person name="Zou J."/>
            <person name="Zhong X.J."/>
            <person name="Ran P.X."/>
            <person name="Zhong N.S."/>
            <person name="Liu Z.G."/>
            <person name="Tsui S.K.W."/>
        </authorList>
    </citation>
    <scope>NUCLEOTIDE SEQUENCE</scope>
    <source>
        <strain evidence="22">Derf</strain>
        <tissue evidence="22">Whole organism</tissue>
    </source>
</reference>
<feature type="compositionally biased region" description="Polar residues" evidence="20">
    <location>
        <begin position="370"/>
        <end position="381"/>
    </location>
</feature>
<evidence type="ECO:0000256" key="4">
    <source>
        <dbReference type="ARBA" id="ARBA00022553"/>
    </source>
</evidence>
<dbReference type="GO" id="GO:0005681">
    <property type="term" value="C:spliceosomal complex"/>
    <property type="evidence" value="ECO:0007669"/>
    <property type="project" value="UniProtKB-KW"/>
</dbReference>
<dbReference type="PANTHER" id="PTHR11208:SF45">
    <property type="entry name" value="SPLICING FACTOR 1"/>
    <property type="match status" value="1"/>
</dbReference>
<keyword evidence="10 18" id="KW-0694">RNA-binding</keyword>
<evidence type="ECO:0000313" key="22">
    <source>
        <dbReference type="EMBL" id="KAH9529354.1"/>
    </source>
</evidence>
<accession>A0A922IDA2</accession>
<evidence type="ECO:0000256" key="6">
    <source>
        <dbReference type="ARBA" id="ARBA00022723"/>
    </source>
</evidence>
<feature type="region of interest" description="Disordered" evidence="20">
    <location>
        <begin position="458"/>
        <end position="481"/>
    </location>
</feature>
<dbReference type="PANTHER" id="PTHR11208">
    <property type="entry name" value="RNA-BINDING PROTEIN RELATED"/>
    <property type="match status" value="1"/>
</dbReference>
<dbReference type="GO" id="GO:0003729">
    <property type="term" value="F:mRNA binding"/>
    <property type="evidence" value="ECO:0007669"/>
    <property type="project" value="TreeGrafter"/>
</dbReference>
<feature type="region of interest" description="Disordered" evidence="20">
    <location>
        <begin position="508"/>
        <end position="538"/>
    </location>
</feature>
<proteinExistence type="inferred from homology"/>
<feature type="compositionally biased region" description="Pro residues" evidence="20">
    <location>
        <begin position="526"/>
        <end position="538"/>
    </location>
</feature>
<dbReference type="Pfam" id="PF16275">
    <property type="entry name" value="SF1-HH"/>
    <property type="match status" value="1"/>
</dbReference>
<dbReference type="GO" id="GO:0000398">
    <property type="term" value="P:mRNA splicing, via spliceosome"/>
    <property type="evidence" value="ECO:0007669"/>
    <property type="project" value="UniProtKB-UniRule"/>
</dbReference>
<evidence type="ECO:0000256" key="13">
    <source>
        <dbReference type="ARBA" id="ARBA00023163"/>
    </source>
</evidence>
<dbReference type="AlphaFoldDB" id="A0A922IDA2"/>
<keyword evidence="14 19" id="KW-0508">mRNA splicing</keyword>
<comment type="function">
    <text evidence="16">Necessary for the ATP-dependent first step of spliceosome assembly. Binds to the intron branch point sequence (BPS) 5'-UACUAAC-3' of the pre-mRNA. May act as transcription repressor.</text>
</comment>
<dbReference type="Gene3D" id="6.10.140.1790">
    <property type="match status" value="1"/>
</dbReference>
<dbReference type="InterPro" id="IPR001878">
    <property type="entry name" value="Znf_CCHC"/>
</dbReference>
<dbReference type="EMBL" id="ASGP02000001">
    <property type="protein sequence ID" value="KAH9529354.1"/>
    <property type="molecule type" value="Genomic_DNA"/>
</dbReference>
<keyword evidence="6 19" id="KW-0479">Metal-binding</keyword>
<evidence type="ECO:0000256" key="12">
    <source>
        <dbReference type="ARBA" id="ARBA00023015"/>
    </source>
</evidence>
<feature type="region of interest" description="Disordered" evidence="20">
    <location>
        <begin position="1"/>
        <end position="36"/>
    </location>
</feature>
<dbReference type="InterPro" id="IPR055256">
    <property type="entry name" value="KH_1_KHDC4/BBP-like"/>
</dbReference>
<keyword evidence="23" id="KW-1185">Reference proteome</keyword>
<dbReference type="SUPFAM" id="SSF54791">
    <property type="entry name" value="Eukaryotic type KH-domain (KH-domain type I)"/>
    <property type="match status" value="1"/>
</dbReference>
<keyword evidence="3" id="KW-0678">Repressor</keyword>
<keyword evidence="15 19" id="KW-0539">Nucleus</keyword>
<dbReference type="Proteomes" id="UP000790347">
    <property type="component" value="Unassembled WGS sequence"/>
</dbReference>
<dbReference type="InterPro" id="IPR047086">
    <property type="entry name" value="SF1-HH_sf"/>
</dbReference>
<dbReference type="InterPro" id="IPR036875">
    <property type="entry name" value="Znf_CCHC_sf"/>
</dbReference>
<evidence type="ECO:0000256" key="11">
    <source>
        <dbReference type="ARBA" id="ARBA00022990"/>
    </source>
</evidence>
<dbReference type="SMART" id="SM00322">
    <property type="entry name" value="KH"/>
    <property type="match status" value="1"/>
</dbReference>
<feature type="domain" description="CCHC-type" evidence="21">
    <location>
        <begin position="310"/>
        <end position="325"/>
    </location>
</feature>
<dbReference type="SMART" id="SM00343">
    <property type="entry name" value="ZnF_C2HC"/>
    <property type="match status" value="2"/>
</dbReference>
<evidence type="ECO:0000256" key="1">
    <source>
        <dbReference type="ARBA" id="ARBA00004123"/>
    </source>
</evidence>
<dbReference type="Gene3D" id="4.10.60.10">
    <property type="entry name" value="Zinc finger, CCHC-type"/>
    <property type="match status" value="1"/>
</dbReference>
<evidence type="ECO:0000256" key="16">
    <source>
        <dbReference type="ARBA" id="ARBA00055181"/>
    </source>
</evidence>
<evidence type="ECO:0000256" key="20">
    <source>
        <dbReference type="SAM" id="MobiDB-lite"/>
    </source>
</evidence>
<dbReference type="InterPro" id="IPR004087">
    <property type="entry name" value="KH_dom"/>
</dbReference>
<keyword evidence="13" id="KW-0804">Transcription</keyword>
<dbReference type="Gene3D" id="3.30.1370.10">
    <property type="entry name" value="K Homology domain, type 1"/>
    <property type="match status" value="1"/>
</dbReference>
<dbReference type="Pfam" id="PF22675">
    <property type="entry name" value="KH-I_KHDC4-BBP"/>
    <property type="match status" value="1"/>
</dbReference>
<dbReference type="GO" id="GO:0048024">
    <property type="term" value="P:regulation of mRNA splicing, via spliceosome"/>
    <property type="evidence" value="ECO:0007669"/>
    <property type="project" value="TreeGrafter"/>
</dbReference>
<evidence type="ECO:0000256" key="5">
    <source>
        <dbReference type="ARBA" id="ARBA00022664"/>
    </source>
</evidence>
<feature type="region of interest" description="Disordered" evidence="20">
    <location>
        <begin position="355"/>
        <end position="381"/>
    </location>
</feature>
<evidence type="ECO:0000256" key="10">
    <source>
        <dbReference type="ARBA" id="ARBA00022884"/>
    </source>
</evidence>
<dbReference type="CDD" id="cd22382">
    <property type="entry name" value="KH-I_SF1"/>
    <property type="match status" value="1"/>
</dbReference>
<keyword evidence="12" id="KW-0805">Transcription regulation</keyword>
<evidence type="ECO:0000256" key="15">
    <source>
        <dbReference type="ARBA" id="ARBA00023242"/>
    </source>
</evidence>
<dbReference type="InterPro" id="IPR045071">
    <property type="entry name" value="BBP-like"/>
</dbReference>
<evidence type="ECO:0000256" key="8">
    <source>
        <dbReference type="ARBA" id="ARBA00022771"/>
    </source>
</evidence>
<protein>
    <recommendedName>
        <fullName evidence="19">Branchpoint-bridging protein</fullName>
    </recommendedName>
</protein>
<dbReference type="GO" id="GO:0045131">
    <property type="term" value="F:pre-mRNA branch point binding"/>
    <property type="evidence" value="ECO:0007669"/>
    <property type="project" value="UniProtKB-UniRule"/>
</dbReference>
<evidence type="ECO:0000256" key="19">
    <source>
        <dbReference type="RuleBase" id="RU367126"/>
    </source>
</evidence>
<comment type="similarity">
    <text evidence="2 19">Belongs to the BBP/SF1 family.</text>
</comment>
<evidence type="ECO:0000313" key="23">
    <source>
        <dbReference type="Proteomes" id="UP000790347"/>
    </source>
</evidence>
<gene>
    <name evidence="22" type="primary">SF1_1</name>
    <name evidence="22" type="ORF">DERF_003244</name>
</gene>
<evidence type="ECO:0000256" key="7">
    <source>
        <dbReference type="ARBA" id="ARBA00022728"/>
    </source>
</evidence>
<dbReference type="GO" id="GO:0008270">
    <property type="term" value="F:zinc ion binding"/>
    <property type="evidence" value="ECO:0007669"/>
    <property type="project" value="UniProtKB-UniRule"/>
</dbReference>
<keyword evidence="9 19" id="KW-0862">Zinc</keyword>
<keyword evidence="5 19" id="KW-0507">mRNA processing</keyword>
<dbReference type="InterPro" id="IPR036612">
    <property type="entry name" value="KH_dom_type_1_sf"/>
</dbReference>